<dbReference type="PANTHER" id="PTHR34061">
    <property type="entry name" value="PROTEIN, PUTATIVE-RELATED"/>
    <property type="match status" value="1"/>
</dbReference>
<dbReference type="Gramene" id="ESR52518">
    <property type="protein sequence ID" value="ESR52518"/>
    <property type="gene ID" value="CICLE_v10023176mg"/>
</dbReference>
<feature type="region of interest" description="Disordered" evidence="1">
    <location>
        <begin position="43"/>
        <end position="74"/>
    </location>
</feature>
<protein>
    <recommendedName>
        <fullName evidence="4">Fiber protein Fb17</fullName>
    </recommendedName>
</protein>
<dbReference type="Proteomes" id="UP000030687">
    <property type="component" value="Unassembled WGS sequence"/>
</dbReference>
<evidence type="ECO:0000313" key="2">
    <source>
        <dbReference type="EMBL" id="ESR52518.1"/>
    </source>
</evidence>
<dbReference type="STRING" id="85681.V4SX81"/>
<organism evidence="2 3">
    <name type="scientific">Citrus clementina</name>
    <name type="common">Clementine</name>
    <name type="synonym">Citrus deliciosa x Citrus sinensis</name>
    <dbReference type="NCBI Taxonomy" id="85681"/>
    <lineage>
        <taxon>Eukaryota</taxon>
        <taxon>Viridiplantae</taxon>
        <taxon>Streptophyta</taxon>
        <taxon>Embryophyta</taxon>
        <taxon>Tracheophyta</taxon>
        <taxon>Spermatophyta</taxon>
        <taxon>Magnoliopsida</taxon>
        <taxon>eudicotyledons</taxon>
        <taxon>Gunneridae</taxon>
        <taxon>Pentapetalae</taxon>
        <taxon>rosids</taxon>
        <taxon>malvids</taxon>
        <taxon>Sapindales</taxon>
        <taxon>Rutaceae</taxon>
        <taxon>Aurantioideae</taxon>
        <taxon>Citrus</taxon>
    </lineage>
</organism>
<evidence type="ECO:0000313" key="3">
    <source>
        <dbReference type="Proteomes" id="UP000030687"/>
    </source>
</evidence>
<dbReference type="KEGG" id="cic:CICLE_v10023176mg"/>
<dbReference type="EMBL" id="KI536661">
    <property type="protein sequence ID" value="ESR52518.1"/>
    <property type="molecule type" value="Genomic_DNA"/>
</dbReference>
<gene>
    <name evidence="2" type="ORF">CICLE_v10023176mg</name>
</gene>
<evidence type="ECO:0008006" key="4">
    <source>
        <dbReference type="Google" id="ProtNLM"/>
    </source>
</evidence>
<dbReference type="eggNOG" id="ENOG502S7YY">
    <property type="taxonomic scope" value="Eukaryota"/>
</dbReference>
<keyword evidence="3" id="KW-1185">Reference proteome</keyword>
<name>V4SX81_CITCL</name>
<evidence type="ECO:0000256" key="1">
    <source>
        <dbReference type="SAM" id="MobiDB-lite"/>
    </source>
</evidence>
<dbReference type="AlphaFoldDB" id="V4SX81"/>
<reference evidence="2 3" key="1">
    <citation type="submission" date="2013-10" db="EMBL/GenBank/DDBJ databases">
        <authorList>
            <consortium name="International Citrus Genome Consortium"/>
            <person name="Jenkins J."/>
            <person name="Schmutz J."/>
            <person name="Prochnik S."/>
            <person name="Rokhsar D."/>
            <person name="Gmitter F."/>
            <person name="Ollitrault P."/>
            <person name="Machado M."/>
            <person name="Talon M."/>
            <person name="Wincker P."/>
            <person name="Jaillon O."/>
            <person name="Morgante M."/>
        </authorList>
    </citation>
    <scope>NUCLEOTIDE SEQUENCE</scope>
    <source>
        <strain evidence="3">cv. Clemenules</strain>
    </source>
</reference>
<proteinExistence type="predicted"/>
<dbReference type="FunCoup" id="V4SX81">
    <property type="interactions" value="639"/>
</dbReference>
<accession>V4SX81</accession>
<dbReference type="PANTHER" id="PTHR34061:SF9">
    <property type="entry name" value="FIBER PROTEIN FB17"/>
    <property type="match status" value="1"/>
</dbReference>
<dbReference type="OMA" id="DNINTAC"/>
<dbReference type="InParanoid" id="V4SX81"/>
<sequence length="74" mass="7988">MEDNNPSNSIISRDSLGNVASWVSATVVSAFFASLERCSCVNLTTTDPDDDEEDEAKDRPLTLTSNSHAPDDIV</sequence>